<evidence type="ECO:0000256" key="1">
    <source>
        <dbReference type="ARBA" id="ARBA00022448"/>
    </source>
</evidence>
<evidence type="ECO:0000313" key="6">
    <source>
        <dbReference type="Proteomes" id="UP000584587"/>
    </source>
</evidence>
<dbReference type="RefSeq" id="WP_168104923.1">
    <property type="nucleotide sequence ID" value="NZ_CP051215.1"/>
</dbReference>
<evidence type="ECO:0000256" key="3">
    <source>
        <dbReference type="ARBA" id="ARBA00022840"/>
    </source>
</evidence>
<dbReference type="PANTHER" id="PTHR42711">
    <property type="entry name" value="ABC TRANSPORTER ATP-BINDING PROTEIN"/>
    <property type="match status" value="1"/>
</dbReference>
<dbReference type="AlphaFoldDB" id="A0A846TWA5"/>
<dbReference type="EMBL" id="JAAVVK010000001">
    <property type="protein sequence ID" value="NKE38452.1"/>
    <property type="molecule type" value="Genomic_DNA"/>
</dbReference>
<evidence type="ECO:0000256" key="2">
    <source>
        <dbReference type="ARBA" id="ARBA00022741"/>
    </source>
</evidence>
<dbReference type="SMART" id="SM00382">
    <property type="entry name" value="AAA"/>
    <property type="match status" value="1"/>
</dbReference>
<dbReference type="GO" id="GO:0005524">
    <property type="term" value="F:ATP binding"/>
    <property type="evidence" value="ECO:0007669"/>
    <property type="project" value="UniProtKB-KW"/>
</dbReference>
<dbReference type="Pfam" id="PF00005">
    <property type="entry name" value="ABC_tran"/>
    <property type="match status" value="1"/>
</dbReference>
<keyword evidence="3 5" id="KW-0067">ATP-binding</keyword>
<dbReference type="InterPro" id="IPR003593">
    <property type="entry name" value="AAA+_ATPase"/>
</dbReference>
<dbReference type="InterPro" id="IPR050763">
    <property type="entry name" value="ABC_transporter_ATP-binding"/>
</dbReference>
<dbReference type="Gene3D" id="3.40.50.300">
    <property type="entry name" value="P-loop containing nucleotide triphosphate hydrolases"/>
    <property type="match status" value="1"/>
</dbReference>
<dbReference type="SUPFAM" id="SSF52540">
    <property type="entry name" value="P-loop containing nucleoside triphosphate hydrolases"/>
    <property type="match status" value="1"/>
</dbReference>
<accession>A0A846TWA5</accession>
<dbReference type="InterPro" id="IPR003439">
    <property type="entry name" value="ABC_transporter-like_ATP-bd"/>
</dbReference>
<dbReference type="InterPro" id="IPR017871">
    <property type="entry name" value="ABC_transporter-like_CS"/>
</dbReference>
<feature type="domain" description="ABC transporter" evidence="4">
    <location>
        <begin position="57"/>
        <end position="285"/>
    </location>
</feature>
<sequence length="360" mass="40671">MVEQSNQLVSKQVIKNKASTLTTAQKSEKVSFKEKISKIFNAHKTKKVNKEYADYAIYIKDFTKKFKKFVAVDNATIKVKKGTIHGFIGPNGSGKTTTIKCLISAMIPTSGQLLVHGQDSWTVAAKKHIGYIPEAARFPKRISTYDYLVSMGEVSGLSTKQAKKKSEEILKDLNLWKFKKRNPNAYSSGMKKKVLLAQSLLNNPDILILDEPAANLDPTARTELFNDLRKLRKQGKSVLISSHILSELQALADEVTILNYSKVVYHGSVKQDKAKYELNTSDNAKLIKLLEAKEFQVEKYEKHLLVDIKKDEEINQVISIALKAKITIKLLKPYILDLQSMYEKIVMENNPNKPQKKGKQ</sequence>
<comment type="caution">
    <text evidence="5">The sequence shown here is derived from an EMBL/GenBank/DDBJ whole genome shotgun (WGS) entry which is preliminary data.</text>
</comment>
<keyword evidence="2" id="KW-0547">Nucleotide-binding</keyword>
<gene>
    <name evidence="5" type="ORF">HER12_01630</name>
</gene>
<dbReference type="GO" id="GO:0016887">
    <property type="term" value="F:ATP hydrolysis activity"/>
    <property type="evidence" value="ECO:0007669"/>
    <property type="project" value="InterPro"/>
</dbReference>
<keyword evidence="6" id="KW-1185">Reference proteome</keyword>
<dbReference type="PROSITE" id="PS00211">
    <property type="entry name" value="ABC_TRANSPORTER_1"/>
    <property type="match status" value="1"/>
</dbReference>
<dbReference type="PANTHER" id="PTHR42711:SF13">
    <property type="entry name" value="ABC TRANSPORTER, ATP-BINDING PROTEIN"/>
    <property type="match status" value="1"/>
</dbReference>
<dbReference type="CDD" id="cd03230">
    <property type="entry name" value="ABC_DR_subfamily_A"/>
    <property type="match status" value="1"/>
</dbReference>
<dbReference type="PROSITE" id="PS50893">
    <property type="entry name" value="ABC_TRANSPORTER_2"/>
    <property type="match status" value="1"/>
</dbReference>
<proteinExistence type="predicted"/>
<protein>
    <submittedName>
        <fullName evidence="5">ABC transporter ATP-binding protein</fullName>
    </submittedName>
</protein>
<dbReference type="InterPro" id="IPR027417">
    <property type="entry name" value="P-loop_NTPase"/>
</dbReference>
<name>A0A846TWA5_9MOLU</name>
<evidence type="ECO:0000259" key="4">
    <source>
        <dbReference type="PROSITE" id="PS50893"/>
    </source>
</evidence>
<reference evidence="5 6" key="1">
    <citation type="submission" date="2020-04" db="EMBL/GenBank/DDBJ databases">
        <title>Complete genome sequence of Spiroplasma platyhelix ATCC 51748, an insect isolate.</title>
        <authorList>
            <person name="Green E.A."/>
            <person name="Klassen J.L."/>
        </authorList>
    </citation>
    <scope>NUCLEOTIDE SEQUENCE [LARGE SCALE GENOMIC DNA]</scope>
    <source>
        <strain evidence="5 6">PALS-1</strain>
    </source>
</reference>
<organism evidence="5 6">
    <name type="scientific">Spiroplasma platyhelix PALS-1</name>
    <dbReference type="NCBI Taxonomy" id="1276218"/>
    <lineage>
        <taxon>Bacteria</taxon>
        <taxon>Bacillati</taxon>
        <taxon>Mycoplasmatota</taxon>
        <taxon>Mollicutes</taxon>
        <taxon>Entomoplasmatales</taxon>
        <taxon>Spiroplasmataceae</taxon>
        <taxon>Spiroplasma</taxon>
    </lineage>
</organism>
<keyword evidence="1" id="KW-0813">Transport</keyword>
<evidence type="ECO:0000313" key="5">
    <source>
        <dbReference type="EMBL" id="NKE38452.1"/>
    </source>
</evidence>
<dbReference type="Proteomes" id="UP000584587">
    <property type="component" value="Unassembled WGS sequence"/>
</dbReference>